<evidence type="ECO:0000313" key="1">
    <source>
        <dbReference type="EMBL" id="KAK9016387.1"/>
    </source>
</evidence>
<protein>
    <submittedName>
        <fullName evidence="1">Uncharacterized protein</fullName>
    </submittedName>
</protein>
<evidence type="ECO:0000313" key="2">
    <source>
        <dbReference type="Proteomes" id="UP001396334"/>
    </source>
</evidence>
<keyword evidence="2" id="KW-1185">Reference proteome</keyword>
<accession>A0ABR2RUK0</accession>
<proteinExistence type="predicted"/>
<dbReference type="PANTHER" id="PTHR35021:SF8">
    <property type="entry name" value="FIBER PROTEIN FB17"/>
    <property type="match status" value="1"/>
</dbReference>
<dbReference type="PANTHER" id="PTHR35021">
    <property type="match status" value="1"/>
</dbReference>
<gene>
    <name evidence="1" type="ORF">V6N11_078888</name>
</gene>
<organism evidence="1 2">
    <name type="scientific">Hibiscus sabdariffa</name>
    <name type="common">roselle</name>
    <dbReference type="NCBI Taxonomy" id="183260"/>
    <lineage>
        <taxon>Eukaryota</taxon>
        <taxon>Viridiplantae</taxon>
        <taxon>Streptophyta</taxon>
        <taxon>Embryophyta</taxon>
        <taxon>Tracheophyta</taxon>
        <taxon>Spermatophyta</taxon>
        <taxon>Magnoliopsida</taxon>
        <taxon>eudicotyledons</taxon>
        <taxon>Gunneridae</taxon>
        <taxon>Pentapetalae</taxon>
        <taxon>rosids</taxon>
        <taxon>malvids</taxon>
        <taxon>Malvales</taxon>
        <taxon>Malvaceae</taxon>
        <taxon>Malvoideae</taxon>
        <taxon>Hibiscus</taxon>
    </lineage>
</organism>
<comment type="caution">
    <text evidence="1">The sequence shown here is derived from an EMBL/GenBank/DDBJ whole genome shotgun (WGS) entry which is preliminary data.</text>
</comment>
<sequence length="312" mass="35465">MLVNQRVFLQLQSAKSLDFIVKSLRQELSSVCPWLITGDQEPAQDYRSLGTRQTLQCDFRILENQLFNKDNNKVDVQDFDGLEQALNNTNSMKSTPDYLEPFAARIEKARGEATDFSHKLIQVLVCAAIHEMEKLRPEEFNRDMLKKWAATLNMAKRLGFQRWLNSQGCESKGVLPSPLQQNLRLLNFQSSAYRILLHKSGLVCLGHEHLIQPFHQSYYASMDEENFDINSTWLVIRWLVLAFNESRVAAGLVVLAGSALGGAAASNTQTLASANQVLHNKENIEVFSCFGSDFGVRFTKFKLEYLELRVLD</sequence>
<dbReference type="EMBL" id="JBBPBN010000020">
    <property type="protein sequence ID" value="KAK9016387.1"/>
    <property type="molecule type" value="Genomic_DNA"/>
</dbReference>
<name>A0ABR2RUK0_9ROSI</name>
<reference evidence="1 2" key="1">
    <citation type="journal article" date="2024" name="G3 (Bethesda)">
        <title>Genome assembly of Hibiscus sabdariffa L. provides insights into metabolisms of medicinal natural products.</title>
        <authorList>
            <person name="Kim T."/>
        </authorList>
    </citation>
    <scope>NUCLEOTIDE SEQUENCE [LARGE SCALE GENOMIC DNA]</scope>
    <source>
        <strain evidence="1">TK-2024</strain>
        <tissue evidence="1">Old leaves</tissue>
    </source>
</reference>
<dbReference type="Proteomes" id="UP001396334">
    <property type="component" value="Unassembled WGS sequence"/>
</dbReference>